<dbReference type="InterPro" id="IPR011013">
    <property type="entry name" value="Gal_mutarotase_sf_dom"/>
</dbReference>
<dbReference type="PANTHER" id="PTHR46017:SF2">
    <property type="entry name" value="MANNOSYLGLYCERATE HYDROLASE"/>
    <property type="match status" value="1"/>
</dbReference>
<dbReference type="Gene3D" id="2.70.98.30">
    <property type="entry name" value="Golgi alpha-mannosidase II, domain 4"/>
    <property type="match status" value="1"/>
</dbReference>
<dbReference type="SUPFAM" id="SSF88713">
    <property type="entry name" value="Glycoside hydrolase/deacetylase"/>
    <property type="match status" value="1"/>
</dbReference>
<evidence type="ECO:0000313" key="7">
    <source>
        <dbReference type="Proteomes" id="UP001343257"/>
    </source>
</evidence>
<comment type="similarity">
    <text evidence="1">Belongs to the glycosyl hydrolase 38 family.</text>
</comment>
<evidence type="ECO:0000256" key="3">
    <source>
        <dbReference type="ARBA" id="ARBA00022801"/>
    </source>
</evidence>
<feature type="domain" description="Glycoside hydrolase family 38 central" evidence="5">
    <location>
        <begin position="298"/>
        <end position="372"/>
    </location>
</feature>
<dbReference type="Gene3D" id="3.20.110.10">
    <property type="entry name" value="Glycoside hydrolase 38, N terminal domain"/>
    <property type="match status" value="1"/>
</dbReference>
<dbReference type="PANTHER" id="PTHR46017">
    <property type="entry name" value="ALPHA-MANNOSIDASE 2C1"/>
    <property type="match status" value="1"/>
</dbReference>
<dbReference type="Pfam" id="PF09261">
    <property type="entry name" value="Alpha-mann_mid"/>
    <property type="match status" value="1"/>
</dbReference>
<dbReference type="SUPFAM" id="SSF74650">
    <property type="entry name" value="Galactose mutarotase-like"/>
    <property type="match status" value="1"/>
</dbReference>
<keyword evidence="4" id="KW-0326">Glycosidase</keyword>
<evidence type="ECO:0000313" key="6">
    <source>
        <dbReference type="EMBL" id="MED5015690.1"/>
    </source>
</evidence>
<dbReference type="Pfam" id="PF01074">
    <property type="entry name" value="Glyco_hydro_38N"/>
    <property type="match status" value="1"/>
</dbReference>
<evidence type="ECO:0000256" key="4">
    <source>
        <dbReference type="ARBA" id="ARBA00023295"/>
    </source>
</evidence>
<dbReference type="Proteomes" id="UP001343257">
    <property type="component" value="Unassembled WGS sequence"/>
</dbReference>
<dbReference type="InterPro" id="IPR011330">
    <property type="entry name" value="Glyco_hydro/deAcase_b/a-brl"/>
</dbReference>
<dbReference type="CDD" id="cd10814">
    <property type="entry name" value="GH38N_AMII_SpGH38_like"/>
    <property type="match status" value="1"/>
</dbReference>
<dbReference type="InterPro" id="IPR041509">
    <property type="entry name" value="GH38_beta-1"/>
</dbReference>
<dbReference type="InterPro" id="IPR037094">
    <property type="entry name" value="Glyco_hydro_38_cen_sf"/>
</dbReference>
<sequence length="933" mass="104247">MTQSKTVHIISHTHWDREWYLPYEKHHVRLIRLMDTLLAVLEEDPDFKSFHLDGQTIILEDYLQIRPEKRALLEQFIREGRIHIGPWYVLQDEFLTSSEANVRNLLYGFRDAAKFGAVSRTGYFPDSFGNMGQAPQLLRQAGIGNAVFGRGVKPTGFNNEVSESAAYESPYSEMIWEAPDGSRVLGILFANWYSNGNEIPADPAEAQAYWNRKLKEAGSFASTPHLLLMNGCDHQPVQRNVTDAIKTAEKLFPQHRFIHSNFTEYIEAVSAAVPENLSVVRGELRSQHTDGWSTLVNTASSRVYLKQLNNRGQTLLEKVAEPLAVFAHLTGKAPYPHHLLEYAWKTLMQNHPHDSICGCSVDEVHEEMVTRFAKSRHVAEAIAGDSLAVLAEETDTHMAAKFLQADEGAYPFVVFNTTGWKRSGVVTADIELERIYFGSGQSFPVMKNKLRQLPLGQLLLLDPDGAIIPFSYEDQGIAFGYDLPEDRFRQPYFTRKITLMFEAEDVPALGQKAYVLIRGGQEADTAGDGSAAADPSKTHRPASLVTGRRSMENEYLAVTIEANGSVTLKDKTTGGIFRDLCIYEDSGDIGNEYMYRQPDGDVPITTRNALASISLAEDEPYRAAFDIRHTLHIPVSAEHKLGQEQRELVWFTGRNACRSSKTLEFCIHTRITLERGGRGLQVESSFVNEADDHRLRMLFQTGIASQVHKADSVFEAAERSNLPAAEWANPSNCHHQQSFVSIRDERHGLTVANQGLPEYEIIPDETKVIAVTLLRAVGEMGDWGHFPTPGAQCHGKHTVRLKVIPFGESSRESGMGPIDETVSMIQAQQFQVPWSVQQTGVHGGSLPAVHSYLDWTGEDLIFSALKMSRDTGSIIARWYHIAHSASTLTVKPSFMFREARRSNIMEAPLEPSSLDAITVRPAEIITLSLALSE</sequence>
<keyword evidence="2" id="KW-0479">Metal-binding</keyword>
<proteinExistence type="inferred from homology"/>
<dbReference type="EMBL" id="JARTLD010000001">
    <property type="protein sequence ID" value="MED5015690.1"/>
    <property type="molecule type" value="Genomic_DNA"/>
</dbReference>
<dbReference type="InterPro" id="IPR041147">
    <property type="entry name" value="GH38_C"/>
</dbReference>
<dbReference type="Gene3D" id="1.20.1270.50">
    <property type="entry name" value="Glycoside hydrolase family 38, central domain"/>
    <property type="match status" value="1"/>
</dbReference>
<dbReference type="Pfam" id="PF17677">
    <property type="entry name" value="Glyco_hydro38C2"/>
    <property type="match status" value="1"/>
</dbReference>
<dbReference type="Pfam" id="PF07748">
    <property type="entry name" value="Glyco_hydro_38C"/>
    <property type="match status" value="1"/>
</dbReference>
<organism evidence="6 7">
    <name type="scientific">Paenibacillus chibensis</name>
    <dbReference type="NCBI Taxonomy" id="59846"/>
    <lineage>
        <taxon>Bacteria</taxon>
        <taxon>Bacillati</taxon>
        <taxon>Bacillota</taxon>
        <taxon>Bacilli</taxon>
        <taxon>Bacillales</taxon>
        <taxon>Paenibacillaceae</taxon>
        <taxon>Paenibacillus</taxon>
    </lineage>
</organism>
<dbReference type="SMART" id="SM00872">
    <property type="entry name" value="Alpha-mann_mid"/>
    <property type="match status" value="1"/>
</dbReference>
<keyword evidence="3" id="KW-0378">Hydrolase</keyword>
<evidence type="ECO:0000256" key="2">
    <source>
        <dbReference type="ARBA" id="ARBA00022723"/>
    </source>
</evidence>
<comment type="caution">
    <text evidence="6">The sequence shown here is derived from an EMBL/GenBank/DDBJ whole genome shotgun (WGS) entry which is preliminary data.</text>
</comment>
<name>A0ABU6PLC4_9BACL</name>
<dbReference type="InterPro" id="IPR011682">
    <property type="entry name" value="Glyco_hydro_38_C"/>
</dbReference>
<keyword evidence="7" id="KW-1185">Reference proteome</keyword>
<accession>A0ABU6PLC4</accession>
<dbReference type="Gene3D" id="2.60.40.2210">
    <property type="match status" value="1"/>
</dbReference>
<dbReference type="Gene3D" id="2.60.40.2220">
    <property type="match status" value="1"/>
</dbReference>
<dbReference type="SUPFAM" id="SSF88688">
    <property type="entry name" value="Families 57/38 glycoside transferase middle domain"/>
    <property type="match status" value="1"/>
</dbReference>
<gene>
    <name evidence="6" type="ORF">P9847_00040</name>
</gene>
<dbReference type="InterPro" id="IPR015341">
    <property type="entry name" value="Glyco_hydro_38_cen"/>
</dbReference>
<dbReference type="InterPro" id="IPR027291">
    <property type="entry name" value="Glyco_hydro_38_N_sf"/>
</dbReference>
<reference evidence="6 7" key="1">
    <citation type="submission" date="2023-03" db="EMBL/GenBank/DDBJ databases">
        <title>Bacillus Genome Sequencing.</title>
        <authorList>
            <person name="Dunlap C."/>
        </authorList>
    </citation>
    <scope>NUCLEOTIDE SEQUENCE [LARGE SCALE GENOMIC DNA]</scope>
    <source>
        <strain evidence="6 7">NRS-52</strain>
    </source>
</reference>
<evidence type="ECO:0000259" key="5">
    <source>
        <dbReference type="SMART" id="SM00872"/>
    </source>
</evidence>
<dbReference type="InterPro" id="IPR028995">
    <property type="entry name" value="Glyco_hydro_57/38_cen_sf"/>
</dbReference>
<protein>
    <submittedName>
        <fullName evidence="6">Alpha-mannosidase</fullName>
    </submittedName>
</protein>
<evidence type="ECO:0000256" key="1">
    <source>
        <dbReference type="ARBA" id="ARBA00009792"/>
    </source>
</evidence>
<dbReference type="RefSeq" id="WP_328274319.1">
    <property type="nucleotide sequence ID" value="NZ_JARTLD010000001.1"/>
</dbReference>
<dbReference type="Pfam" id="PF18438">
    <property type="entry name" value="Glyco_hydro_38"/>
    <property type="match status" value="1"/>
</dbReference>
<dbReference type="InterPro" id="IPR000602">
    <property type="entry name" value="Glyco_hydro_38_N"/>
</dbReference>